<evidence type="ECO:0000256" key="1">
    <source>
        <dbReference type="ARBA" id="ARBA00012528"/>
    </source>
</evidence>
<gene>
    <name evidence="4" type="ORF">ACFQ1Z_13780</name>
</gene>
<keyword evidence="5" id="KW-1185">Reference proteome</keyword>
<evidence type="ECO:0000313" key="5">
    <source>
        <dbReference type="Proteomes" id="UP001597128"/>
    </source>
</evidence>
<accession>A0ABW3FBF2</accession>
<dbReference type="InterPro" id="IPR029787">
    <property type="entry name" value="Nucleotide_cyclase"/>
</dbReference>
<evidence type="ECO:0000256" key="2">
    <source>
        <dbReference type="ARBA" id="ARBA00034247"/>
    </source>
</evidence>
<dbReference type="InterPro" id="IPR043128">
    <property type="entry name" value="Rev_trsase/Diguanyl_cyclase"/>
</dbReference>
<reference evidence="5" key="1">
    <citation type="journal article" date="2019" name="Int. J. Syst. Evol. Microbiol.">
        <title>The Global Catalogue of Microorganisms (GCM) 10K type strain sequencing project: providing services to taxonomists for standard genome sequencing and annotation.</title>
        <authorList>
            <consortium name="The Broad Institute Genomics Platform"/>
            <consortium name="The Broad Institute Genome Sequencing Center for Infectious Disease"/>
            <person name="Wu L."/>
            <person name="Ma J."/>
        </authorList>
    </citation>
    <scope>NUCLEOTIDE SEQUENCE [LARGE SCALE GENOMIC DNA]</scope>
    <source>
        <strain evidence="5">CCUG 58412</strain>
    </source>
</reference>
<dbReference type="SUPFAM" id="SSF55073">
    <property type="entry name" value="Nucleotide cyclase"/>
    <property type="match status" value="1"/>
</dbReference>
<dbReference type="NCBIfam" id="TIGR00254">
    <property type="entry name" value="GGDEF"/>
    <property type="match status" value="1"/>
</dbReference>
<keyword evidence="4" id="KW-0808">Transferase</keyword>
<dbReference type="Pfam" id="PF00990">
    <property type="entry name" value="GGDEF"/>
    <property type="match status" value="1"/>
</dbReference>
<evidence type="ECO:0000313" key="4">
    <source>
        <dbReference type="EMBL" id="MFD0914625.1"/>
    </source>
</evidence>
<dbReference type="Proteomes" id="UP001597128">
    <property type="component" value="Unassembled WGS sequence"/>
</dbReference>
<dbReference type="SMART" id="SM00267">
    <property type="entry name" value="GGDEF"/>
    <property type="match status" value="1"/>
</dbReference>
<evidence type="ECO:0000259" key="3">
    <source>
        <dbReference type="PROSITE" id="PS50887"/>
    </source>
</evidence>
<dbReference type="CDD" id="cd01949">
    <property type="entry name" value="GGDEF"/>
    <property type="match status" value="1"/>
</dbReference>
<dbReference type="PANTHER" id="PTHR45138">
    <property type="entry name" value="REGULATORY COMPONENTS OF SENSORY TRANSDUCTION SYSTEM"/>
    <property type="match status" value="1"/>
</dbReference>
<dbReference type="InterPro" id="IPR050469">
    <property type="entry name" value="Diguanylate_Cyclase"/>
</dbReference>
<dbReference type="Gene3D" id="3.30.70.270">
    <property type="match status" value="1"/>
</dbReference>
<dbReference type="EMBL" id="JBHTKB010000003">
    <property type="protein sequence ID" value="MFD0914625.1"/>
    <property type="molecule type" value="Genomic_DNA"/>
</dbReference>
<dbReference type="EC" id="2.7.7.65" evidence="1"/>
<dbReference type="RefSeq" id="WP_379058681.1">
    <property type="nucleotide sequence ID" value="NZ_JBHTKB010000003.1"/>
</dbReference>
<dbReference type="GO" id="GO:0052621">
    <property type="term" value="F:diguanylate cyclase activity"/>
    <property type="evidence" value="ECO:0007669"/>
    <property type="project" value="UniProtKB-EC"/>
</dbReference>
<dbReference type="PANTHER" id="PTHR45138:SF9">
    <property type="entry name" value="DIGUANYLATE CYCLASE DGCM-RELATED"/>
    <property type="match status" value="1"/>
</dbReference>
<sequence>MTTQLNLSEFMQTLTDLTKVRESLALDPALLSLMQHWLSIFAAQPQPIRMQVLSRRQLVSVISTLGSGEVTHAAFDGWMPENYALLLNYMDKGSHQYECLETNSGKLHIFPLQQSIAHKHAILLIQHETLDEDAISLIKQCLDMFHHYASLIIENERDALTGLLNRKTFDHCVSKILLNDYTPEFKFPLHHFLAIFDIDFFKKINDTYGHLIGDEVLILLSRLMQETFREGDLLFRFGGEEFVGVFSCADENDITVLLERFKATLNAHVFPQVGHVSMSVGCSRMALNVLPNTVLERADEALYYAKDHGRNQICFYEELVENGLLSDSTIQGEVELF</sequence>
<feature type="domain" description="GGDEF" evidence="3">
    <location>
        <begin position="189"/>
        <end position="318"/>
    </location>
</feature>
<organism evidence="4 5">
    <name type="scientific">Methylophilus luteus</name>
    <dbReference type="NCBI Taxonomy" id="640108"/>
    <lineage>
        <taxon>Bacteria</taxon>
        <taxon>Pseudomonadati</taxon>
        <taxon>Pseudomonadota</taxon>
        <taxon>Betaproteobacteria</taxon>
        <taxon>Nitrosomonadales</taxon>
        <taxon>Methylophilaceae</taxon>
        <taxon>Methylophilus</taxon>
    </lineage>
</organism>
<dbReference type="PROSITE" id="PS50887">
    <property type="entry name" value="GGDEF"/>
    <property type="match status" value="1"/>
</dbReference>
<keyword evidence="4" id="KW-0548">Nucleotidyltransferase</keyword>
<comment type="catalytic activity">
    <reaction evidence="2">
        <text>2 GTP = 3',3'-c-di-GMP + 2 diphosphate</text>
        <dbReference type="Rhea" id="RHEA:24898"/>
        <dbReference type="ChEBI" id="CHEBI:33019"/>
        <dbReference type="ChEBI" id="CHEBI:37565"/>
        <dbReference type="ChEBI" id="CHEBI:58805"/>
        <dbReference type="EC" id="2.7.7.65"/>
    </reaction>
</comment>
<protein>
    <recommendedName>
        <fullName evidence="1">diguanylate cyclase</fullName>
        <ecNumber evidence="1">2.7.7.65</ecNumber>
    </recommendedName>
</protein>
<comment type="caution">
    <text evidence="4">The sequence shown here is derived from an EMBL/GenBank/DDBJ whole genome shotgun (WGS) entry which is preliminary data.</text>
</comment>
<dbReference type="InterPro" id="IPR000160">
    <property type="entry name" value="GGDEF_dom"/>
</dbReference>
<name>A0ABW3FBF2_9PROT</name>
<proteinExistence type="predicted"/>